<evidence type="ECO:0000313" key="2">
    <source>
        <dbReference type="EMBL" id="KAK7491367.1"/>
    </source>
</evidence>
<proteinExistence type="predicted"/>
<evidence type="ECO:0000313" key="3">
    <source>
        <dbReference type="Proteomes" id="UP001519460"/>
    </source>
</evidence>
<gene>
    <name evidence="2" type="ORF">BaRGS_00017345</name>
</gene>
<feature type="compositionally biased region" description="Polar residues" evidence="1">
    <location>
        <begin position="1"/>
        <end position="11"/>
    </location>
</feature>
<organism evidence="2 3">
    <name type="scientific">Batillaria attramentaria</name>
    <dbReference type="NCBI Taxonomy" id="370345"/>
    <lineage>
        <taxon>Eukaryota</taxon>
        <taxon>Metazoa</taxon>
        <taxon>Spiralia</taxon>
        <taxon>Lophotrochozoa</taxon>
        <taxon>Mollusca</taxon>
        <taxon>Gastropoda</taxon>
        <taxon>Caenogastropoda</taxon>
        <taxon>Sorbeoconcha</taxon>
        <taxon>Cerithioidea</taxon>
        <taxon>Batillariidae</taxon>
        <taxon>Batillaria</taxon>
    </lineage>
</organism>
<dbReference type="EMBL" id="JACVVK020000115">
    <property type="protein sequence ID" value="KAK7491367.1"/>
    <property type="molecule type" value="Genomic_DNA"/>
</dbReference>
<feature type="region of interest" description="Disordered" evidence="1">
    <location>
        <begin position="44"/>
        <end position="91"/>
    </location>
</feature>
<name>A0ABD0KX83_9CAEN</name>
<protein>
    <submittedName>
        <fullName evidence="2">Uncharacterized protein</fullName>
    </submittedName>
</protein>
<accession>A0ABD0KX83</accession>
<sequence>MLSPWNCTRKTPLSHHGLSVSRGGPVPAEACKVGVTQHGIAGGSVDVISTNGRDNSKPRPCVTGGRSRVGGGVGGNEHPPAPLLAPYDALC</sequence>
<evidence type="ECO:0000256" key="1">
    <source>
        <dbReference type="SAM" id="MobiDB-lite"/>
    </source>
</evidence>
<keyword evidence="3" id="KW-1185">Reference proteome</keyword>
<feature type="region of interest" description="Disordered" evidence="1">
    <location>
        <begin position="1"/>
        <end position="22"/>
    </location>
</feature>
<comment type="caution">
    <text evidence="2">The sequence shown here is derived from an EMBL/GenBank/DDBJ whole genome shotgun (WGS) entry which is preliminary data.</text>
</comment>
<dbReference type="Proteomes" id="UP001519460">
    <property type="component" value="Unassembled WGS sequence"/>
</dbReference>
<dbReference type="AlphaFoldDB" id="A0ABD0KX83"/>
<reference evidence="2 3" key="1">
    <citation type="journal article" date="2023" name="Sci. Data">
        <title>Genome assembly of the Korean intertidal mud-creeper Batillaria attramentaria.</title>
        <authorList>
            <person name="Patra A.K."/>
            <person name="Ho P.T."/>
            <person name="Jun S."/>
            <person name="Lee S.J."/>
            <person name="Kim Y."/>
            <person name="Won Y.J."/>
        </authorList>
    </citation>
    <scope>NUCLEOTIDE SEQUENCE [LARGE SCALE GENOMIC DNA]</scope>
    <source>
        <strain evidence="2">Wonlab-2016</strain>
    </source>
</reference>